<accession>A0A9X1JLP6</accession>
<name>A0A9X1JLP6_9SPHN</name>
<sequence length="190" mass="21811">MADFRHETERLILRDWRDEDWAPFWKHLNTPNVMRHLGGLADEATRESVQERLLKYKKEAGHTFWVVERKADGGNLSGEIIGFCGLKRCNEPEGPIGDMEAGWRLREDAWGHGYAKEAAQASLVIAFDRFDASHVIALTVEENVPSWGLMIKLGMKRRSDLDFPDSVSWAKGKTIIVYRIERAEWDELNG</sequence>
<dbReference type="Pfam" id="PF13302">
    <property type="entry name" value="Acetyltransf_3"/>
    <property type="match status" value="1"/>
</dbReference>
<organism evidence="2 3">
    <name type="scientific">Erythrobacter crassostreae</name>
    <dbReference type="NCBI Taxonomy" id="2828328"/>
    <lineage>
        <taxon>Bacteria</taxon>
        <taxon>Pseudomonadati</taxon>
        <taxon>Pseudomonadota</taxon>
        <taxon>Alphaproteobacteria</taxon>
        <taxon>Sphingomonadales</taxon>
        <taxon>Erythrobacteraceae</taxon>
        <taxon>Erythrobacter/Porphyrobacter group</taxon>
        <taxon>Erythrobacter</taxon>
    </lineage>
</organism>
<protein>
    <submittedName>
        <fullName evidence="2">GNAT family N-acetyltransferase</fullName>
    </submittedName>
</protein>
<evidence type="ECO:0000313" key="2">
    <source>
        <dbReference type="EMBL" id="MBV7258549.1"/>
    </source>
</evidence>
<dbReference type="EMBL" id="JAGSPC010000001">
    <property type="protein sequence ID" value="MBV7258549.1"/>
    <property type="molecule type" value="Genomic_DNA"/>
</dbReference>
<dbReference type="GO" id="GO:0016747">
    <property type="term" value="F:acyltransferase activity, transferring groups other than amino-acyl groups"/>
    <property type="evidence" value="ECO:0007669"/>
    <property type="project" value="InterPro"/>
</dbReference>
<comment type="caution">
    <text evidence="2">The sequence shown here is derived from an EMBL/GenBank/DDBJ whole genome shotgun (WGS) entry which is preliminary data.</text>
</comment>
<dbReference type="PANTHER" id="PTHR43792">
    <property type="entry name" value="GNAT FAMILY, PUTATIVE (AFU_ORTHOLOGUE AFUA_3G00765)-RELATED-RELATED"/>
    <property type="match status" value="1"/>
</dbReference>
<dbReference type="AlphaFoldDB" id="A0A9X1JLP6"/>
<feature type="domain" description="N-acetyltransferase" evidence="1">
    <location>
        <begin position="11"/>
        <end position="176"/>
    </location>
</feature>
<dbReference type="RefSeq" id="WP_218403854.1">
    <property type="nucleotide sequence ID" value="NZ_JAGSPC010000001.1"/>
</dbReference>
<dbReference type="InterPro" id="IPR051531">
    <property type="entry name" value="N-acetyltransferase"/>
</dbReference>
<keyword evidence="3" id="KW-1185">Reference proteome</keyword>
<proteinExistence type="predicted"/>
<dbReference type="PANTHER" id="PTHR43792:SF1">
    <property type="entry name" value="N-ACETYLTRANSFERASE DOMAIN-CONTAINING PROTEIN"/>
    <property type="match status" value="1"/>
</dbReference>
<evidence type="ECO:0000259" key="1">
    <source>
        <dbReference type="PROSITE" id="PS51186"/>
    </source>
</evidence>
<dbReference type="InterPro" id="IPR000182">
    <property type="entry name" value="GNAT_dom"/>
</dbReference>
<dbReference type="Proteomes" id="UP001138681">
    <property type="component" value="Unassembled WGS sequence"/>
</dbReference>
<evidence type="ECO:0000313" key="3">
    <source>
        <dbReference type="Proteomes" id="UP001138681"/>
    </source>
</evidence>
<dbReference type="PROSITE" id="PS51186">
    <property type="entry name" value="GNAT"/>
    <property type="match status" value="1"/>
</dbReference>
<gene>
    <name evidence="2" type="ORF">KCG46_03035</name>
</gene>
<reference evidence="2" key="1">
    <citation type="submission" date="2021-04" db="EMBL/GenBank/DDBJ databases">
        <authorList>
            <person name="Pira H."/>
            <person name="Risdian C."/>
            <person name="Wink J."/>
        </authorList>
    </citation>
    <scope>NUCLEOTIDE SEQUENCE</scope>
    <source>
        <strain evidence="2">WH158</strain>
    </source>
</reference>